<comment type="similarity">
    <text evidence="2">Belongs to the Fur family.</text>
</comment>
<dbReference type="InterPro" id="IPR036388">
    <property type="entry name" value="WH-like_DNA-bd_sf"/>
</dbReference>
<dbReference type="Pfam" id="PF01475">
    <property type="entry name" value="FUR"/>
    <property type="match status" value="1"/>
</dbReference>
<dbReference type="EMBL" id="LNQL01000002">
    <property type="protein sequence ID" value="KSU49176.1"/>
    <property type="molecule type" value="Genomic_DNA"/>
</dbReference>
<reference evidence="12 15" key="2">
    <citation type="journal article" date="2016" name="Front. Microbiol.">
        <title>Genomic Resource of Rice Seed Associated Bacteria.</title>
        <authorList>
            <person name="Midha S."/>
            <person name="Bansal K."/>
            <person name="Sharma S."/>
            <person name="Kumar N."/>
            <person name="Patil P.P."/>
            <person name="Chaudhry V."/>
            <person name="Patil P.B."/>
        </authorList>
    </citation>
    <scope>NUCLEOTIDE SEQUENCE [LARGE SCALE GENOMIC DNA]</scope>
    <source>
        <strain evidence="12 15">RSA11</strain>
    </source>
</reference>
<dbReference type="EMBL" id="JBAWKY010000002">
    <property type="protein sequence ID" value="MEI4462423.1"/>
    <property type="molecule type" value="Genomic_DNA"/>
</dbReference>
<dbReference type="GO" id="GO:0003700">
    <property type="term" value="F:DNA-binding transcription factor activity"/>
    <property type="evidence" value="ECO:0007669"/>
    <property type="project" value="InterPro"/>
</dbReference>
<evidence type="ECO:0000313" key="14">
    <source>
        <dbReference type="Proteomes" id="UP000053797"/>
    </source>
</evidence>
<dbReference type="PANTHER" id="PTHR33202">
    <property type="entry name" value="ZINC UPTAKE REGULATION PROTEIN"/>
    <property type="match status" value="1"/>
</dbReference>
<evidence type="ECO:0000256" key="3">
    <source>
        <dbReference type="ARBA" id="ARBA00022490"/>
    </source>
</evidence>
<evidence type="ECO:0000256" key="2">
    <source>
        <dbReference type="ARBA" id="ARBA00007957"/>
    </source>
</evidence>
<evidence type="ECO:0000313" key="16">
    <source>
        <dbReference type="Proteomes" id="UP001387110"/>
    </source>
</evidence>
<feature type="binding site" evidence="9">
    <location>
        <position position="100"/>
    </location>
    <ligand>
        <name>Zn(2+)</name>
        <dbReference type="ChEBI" id="CHEBI:29105"/>
    </ligand>
</feature>
<gene>
    <name evidence="11" type="ORF">AS033_07310</name>
    <name evidence="12" type="ORF">RSA11_00355</name>
    <name evidence="13" type="ORF">SZL87_08320</name>
</gene>
<evidence type="ECO:0000256" key="5">
    <source>
        <dbReference type="ARBA" id="ARBA00022833"/>
    </source>
</evidence>
<keyword evidence="6" id="KW-0805">Transcription regulation</keyword>
<evidence type="ECO:0000256" key="1">
    <source>
        <dbReference type="ARBA" id="ARBA00004496"/>
    </source>
</evidence>
<dbReference type="GeneID" id="90836021"/>
<evidence type="ECO:0000313" key="13">
    <source>
        <dbReference type="EMBL" id="MEI4462423.1"/>
    </source>
</evidence>
<keyword evidence="16" id="KW-1185">Reference proteome</keyword>
<accession>A0A0V8GFW4</accession>
<proteinExistence type="inferred from homology"/>
<dbReference type="Proteomes" id="UP000072605">
    <property type="component" value="Unassembled WGS sequence"/>
</dbReference>
<evidence type="ECO:0000256" key="8">
    <source>
        <dbReference type="ARBA" id="ARBA00023163"/>
    </source>
</evidence>
<comment type="caution">
    <text evidence="11">The sequence shown here is derived from an EMBL/GenBank/DDBJ whole genome shotgun (WGS) entry which is preliminary data.</text>
</comment>
<feature type="binding site" evidence="10">
    <location>
        <position position="127"/>
    </location>
    <ligand>
        <name>Fe cation</name>
        <dbReference type="ChEBI" id="CHEBI:24875"/>
    </ligand>
</feature>
<sequence>MKTNIEQARERMKASGFKMTPKRLDLLSYLFEVNRYVSAREVAEALRTSHPSLSYDTIYRNLNDFSEIDLLEVTELDGEMKYRAACASGHHHHHLICRICGKTETLNVCPMEWVSPVQETGFEVEDHKFEIYGRCANCQRMTS</sequence>
<feature type="binding site" evidence="10">
    <location>
        <position position="112"/>
    </location>
    <ligand>
        <name>Fe cation</name>
        <dbReference type="ChEBI" id="CHEBI:24875"/>
    </ligand>
</feature>
<dbReference type="PANTHER" id="PTHR33202:SF1">
    <property type="entry name" value="FERRIC UPTAKE REGULATION PROTEIN"/>
    <property type="match status" value="1"/>
</dbReference>
<evidence type="ECO:0000313" key="15">
    <source>
        <dbReference type="Proteomes" id="UP000072605"/>
    </source>
</evidence>
<reference evidence="13 16" key="3">
    <citation type="submission" date="2023-12" db="EMBL/GenBank/DDBJ databases">
        <authorList>
            <person name="Easwaran N."/>
            <person name="Lazarus H.P.S."/>
        </authorList>
    </citation>
    <scope>NUCLEOTIDE SEQUENCE [LARGE SCALE GENOMIC DNA]</scope>
    <source>
        <strain evidence="13 16">VIT-2023</strain>
    </source>
</reference>
<evidence type="ECO:0000256" key="6">
    <source>
        <dbReference type="ARBA" id="ARBA00023015"/>
    </source>
</evidence>
<dbReference type="RefSeq" id="WP_023467528.1">
    <property type="nucleotide sequence ID" value="NZ_FMYN01000002.1"/>
</dbReference>
<comment type="cofactor">
    <cofactor evidence="9">
        <name>Zn(2+)</name>
        <dbReference type="ChEBI" id="CHEBI:29105"/>
    </cofactor>
    <text evidence="9">Binds 1 zinc ion per subunit.</text>
</comment>
<dbReference type="OrthoDB" id="8659436at2"/>
<dbReference type="CDD" id="cd07153">
    <property type="entry name" value="Fur_like"/>
    <property type="match status" value="1"/>
</dbReference>
<evidence type="ECO:0000256" key="7">
    <source>
        <dbReference type="ARBA" id="ARBA00023125"/>
    </source>
</evidence>
<protein>
    <submittedName>
        <fullName evidence="11">Fur family transcriptional regulator</fullName>
    </submittedName>
</protein>
<dbReference type="Proteomes" id="UP001387110">
    <property type="component" value="Unassembled WGS sequence"/>
</dbReference>
<keyword evidence="4" id="KW-0678">Repressor</keyword>
<comment type="subcellular location">
    <subcellularLocation>
        <location evidence="1">Cytoplasm</location>
    </subcellularLocation>
</comment>
<feature type="binding site" evidence="9">
    <location>
        <position position="138"/>
    </location>
    <ligand>
        <name>Zn(2+)</name>
        <dbReference type="ChEBI" id="CHEBI:29105"/>
    </ligand>
</feature>
<keyword evidence="3" id="KW-0963">Cytoplasm</keyword>
<evidence type="ECO:0000313" key="11">
    <source>
        <dbReference type="EMBL" id="KSU49176.1"/>
    </source>
</evidence>
<feature type="binding site" evidence="9">
    <location>
        <position position="97"/>
    </location>
    <ligand>
        <name>Zn(2+)</name>
        <dbReference type="ChEBI" id="CHEBI:29105"/>
    </ligand>
</feature>
<keyword evidence="5 9" id="KW-0862">Zinc</keyword>
<dbReference type="InterPro" id="IPR043135">
    <property type="entry name" value="Fur_C"/>
</dbReference>
<dbReference type="SUPFAM" id="SSF46785">
    <property type="entry name" value="Winged helix' DNA-binding domain"/>
    <property type="match status" value="1"/>
</dbReference>
<dbReference type="GO" id="GO:0008270">
    <property type="term" value="F:zinc ion binding"/>
    <property type="evidence" value="ECO:0007669"/>
    <property type="project" value="TreeGrafter"/>
</dbReference>
<dbReference type="Gene3D" id="3.30.1490.190">
    <property type="match status" value="1"/>
</dbReference>
<keyword evidence="10" id="KW-0408">Iron</keyword>
<dbReference type="GO" id="GO:0005737">
    <property type="term" value="C:cytoplasm"/>
    <property type="evidence" value="ECO:0007669"/>
    <property type="project" value="UniProtKB-SubCell"/>
</dbReference>
<dbReference type="GO" id="GO:0045892">
    <property type="term" value="P:negative regulation of DNA-templated transcription"/>
    <property type="evidence" value="ECO:0007669"/>
    <property type="project" value="TreeGrafter"/>
</dbReference>
<keyword evidence="7" id="KW-0238">DNA-binding</keyword>
<keyword evidence="9" id="KW-0479">Metal-binding</keyword>
<feature type="binding site" evidence="9">
    <location>
        <position position="135"/>
    </location>
    <ligand>
        <name>Zn(2+)</name>
        <dbReference type="ChEBI" id="CHEBI:29105"/>
    </ligand>
</feature>
<reference evidence="11 14" key="1">
    <citation type="journal article" date="2015" name="Int. J. Syst. Evol. Microbiol.">
        <title>Exiguobacterium enclense sp. nov., isolated from sediment.</title>
        <authorList>
            <person name="Dastager S.G."/>
            <person name="Mawlankar R."/>
            <person name="Sonalkar V.V."/>
            <person name="Thorat M.N."/>
            <person name="Mual P."/>
            <person name="Verma A."/>
            <person name="Krishnamurthi S."/>
            <person name="Tang S.K."/>
            <person name="Li W.J."/>
        </authorList>
    </citation>
    <scope>NUCLEOTIDE SEQUENCE [LARGE SCALE GENOMIC DNA]</scope>
    <source>
        <strain evidence="11 14">NIO-1109</strain>
    </source>
</reference>
<dbReference type="Proteomes" id="UP000053797">
    <property type="component" value="Unassembled WGS sequence"/>
</dbReference>
<evidence type="ECO:0000256" key="4">
    <source>
        <dbReference type="ARBA" id="ARBA00022491"/>
    </source>
</evidence>
<dbReference type="EMBL" id="LDQV01000003">
    <property type="protein sequence ID" value="KTR28560.1"/>
    <property type="molecule type" value="Genomic_DNA"/>
</dbReference>
<dbReference type="InterPro" id="IPR002481">
    <property type="entry name" value="FUR"/>
</dbReference>
<organism evidence="11 14">
    <name type="scientific">Exiguobacterium indicum</name>
    <dbReference type="NCBI Taxonomy" id="296995"/>
    <lineage>
        <taxon>Bacteria</taxon>
        <taxon>Bacillati</taxon>
        <taxon>Bacillota</taxon>
        <taxon>Bacilli</taxon>
        <taxon>Bacillales</taxon>
        <taxon>Bacillales Family XII. Incertae Sedis</taxon>
        <taxon>Exiguobacterium</taxon>
    </lineage>
</organism>
<dbReference type="Gene3D" id="1.10.10.10">
    <property type="entry name" value="Winged helix-like DNA-binding domain superfamily/Winged helix DNA-binding domain"/>
    <property type="match status" value="1"/>
</dbReference>
<dbReference type="GO" id="GO:1900376">
    <property type="term" value="P:regulation of secondary metabolite biosynthetic process"/>
    <property type="evidence" value="ECO:0007669"/>
    <property type="project" value="TreeGrafter"/>
</dbReference>
<dbReference type="AlphaFoldDB" id="A0A0V8GFW4"/>
<feature type="binding site" evidence="10">
    <location>
        <position position="91"/>
    </location>
    <ligand>
        <name>Fe cation</name>
        <dbReference type="ChEBI" id="CHEBI:24875"/>
    </ligand>
</feature>
<dbReference type="GO" id="GO:0000976">
    <property type="term" value="F:transcription cis-regulatory region binding"/>
    <property type="evidence" value="ECO:0007669"/>
    <property type="project" value="TreeGrafter"/>
</dbReference>
<evidence type="ECO:0000256" key="9">
    <source>
        <dbReference type="PIRSR" id="PIRSR602481-1"/>
    </source>
</evidence>
<evidence type="ECO:0000256" key="10">
    <source>
        <dbReference type="PIRSR" id="PIRSR602481-2"/>
    </source>
</evidence>
<dbReference type="InterPro" id="IPR036390">
    <property type="entry name" value="WH_DNA-bd_sf"/>
</dbReference>
<name>A0A0V8GFW4_9BACL</name>
<comment type="cofactor">
    <cofactor evidence="10">
        <name>Mn(2+)</name>
        <dbReference type="ChEBI" id="CHEBI:29035"/>
    </cofactor>
    <cofactor evidence="10">
        <name>Fe(2+)</name>
        <dbReference type="ChEBI" id="CHEBI:29033"/>
    </cofactor>
    <text evidence="10">Binds 1 Mn(2+) or Fe(2+) ion per subunit.</text>
</comment>
<keyword evidence="8" id="KW-0804">Transcription</keyword>
<evidence type="ECO:0000313" key="12">
    <source>
        <dbReference type="EMBL" id="KTR28560.1"/>
    </source>
</evidence>